<organism evidence="2 3">
    <name type="scientific">Brevibacillus antibioticus</name>
    <dbReference type="NCBI Taxonomy" id="2570228"/>
    <lineage>
        <taxon>Bacteria</taxon>
        <taxon>Bacillati</taxon>
        <taxon>Bacillota</taxon>
        <taxon>Bacilli</taxon>
        <taxon>Bacillales</taxon>
        <taxon>Paenibacillaceae</taxon>
        <taxon>Brevibacillus</taxon>
    </lineage>
</organism>
<comment type="caution">
    <text evidence="2">The sequence shown here is derived from an EMBL/GenBank/DDBJ whole genome shotgun (WGS) entry which is preliminary data.</text>
</comment>
<sequence>MGIPNHVTFECCTEKIDIQDIKEVEAALGVRFPKDFVECMLENNEGCPIPCVFDSEEVEGKVFNAFYSLSRKVGGYHILTAHENVKGCVPEGVIPIGYDAAGNYICFDYSNGRHAEPIVVFVEHEFLISEEDLDEGDLEEKSLEEWQREAISRVAETFTEFLSKLYEGEDE</sequence>
<dbReference type="InterPro" id="IPR037883">
    <property type="entry name" value="Knr4/Smi1-like_sf"/>
</dbReference>
<protein>
    <submittedName>
        <fullName evidence="2">SMI1/KNR4 family protein</fullName>
    </submittedName>
</protein>
<dbReference type="Pfam" id="PF09346">
    <property type="entry name" value="SMI1_KNR4"/>
    <property type="match status" value="1"/>
</dbReference>
<dbReference type="Gene3D" id="3.40.1580.10">
    <property type="entry name" value="SMI1/KNR4-like"/>
    <property type="match status" value="1"/>
</dbReference>
<reference evidence="2 3" key="1">
    <citation type="submission" date="2019-04" db="EMBL/GenBank/DDBJ databases">
        <title>Whole genome sequencing of Brevibacillus sp. TGS2-1.</title>
        <authorList>
            <person name="Choi A."/>
        </authorList>
    </citation>
    <scope>NUCLEOTIDE SEQUENCE [LARGE SCALE GENOMIC DNA]</scope>
    <source>
        <strain evidence="2 3">TGS2-1</strain>
    </source>
</reference>
<evidence type="ECO:0000313" key="2">
    <source>
        <dbReference type="EMBL" id="TKI57434.1"/>
    </source>
</evidence>
<evidence type="ECO:0000313" key="3">
    <source>
        <dbReference type="Proteomes" id="UP000307841"/>
    </source>
</evidence>
<accession>A0A4U2YAU7</accession>
<gene>
    <name evidence="2" type="ORF">E8L90_19340</name>
</gene>
<evidence type="ECO:0000259" key="1">
    <source>
        <dbReference type="SMART" id="SM00860"/>
    </source>
</evidence>
<dbReference type="EMBL" id="SZNK01000001">
    <property type="protein sequence ID" value="TKI57434.1"/>
    <property type="molecule type" value="Genomic_DNA"/>
</dbReference>
<dbReference type="SMART" id="SM00860">
    <property type="entry name" value="SMI1_KNR4"/>
    <property type="match status" value="1"/>
</dbReference>
<name>A0A4U2YAU7_9BACL</name>
<dbReference type="AlphaFoldDB" id="A0A4U2YAU7"/>
<dbReference type="InterPro" id="IPR018958">
    <property type="entry name" value="Knr4/Smi1-like_dom"/>
</dbReference>
<dbReference type="OrthoDB" id="8657476at2"/>
<dbReference type="Proteomes" id="UP000307841">
    <property type="component" value="Unassembled WGS sequence"/>
</dbReference>
<keyword evidence="3" id="KW-1185">Reference proteome</keyword>
<dbReference type="SUPFAM" id="SSF160631">
    <property type="entry name" value="SMI1/KNR4-like"/>
    <property type="match status" value="1"/>
</dbReference>
<feature type="domain" description="Knr4/Smi1-like" evidence="1">
    <location>
        <begin position="15"/>
        <end position="164"/>
    </location>
</feature>
<dbReference type="RefSeq" id="WP_137030874.1">
    <property type="nucleotide sequence ID" value="NZ_SZNK01000001.1"/>
</dbReference>
<proteinExistence type="predicted"/>